<evidence type="ECO:0000313" key="2">
    <source>
        <dbReference type="EMBL" id="CAK9022874.1"/>
    </source>
</evidence>
<accession>A0ABP0K7T6</accession>
<reference evidence="2 3" key="1">
    <citation type="submission" date="2024-02" db="EMBL/GenBank/DDBJ databases">
        <authorList>
            <person name="Chen Y."/>
            <person name="Shah S."/>
            <person name="Dougan E. K."/>
            <person name="Thang M."/>
            <person name="Chan C."/>
        </authorList>
    </citation>
    <scope>NUCLEOTIDE SEQUENCE [LARGE SCALE GENOMIC DNA]</scope>
</reference>
<organism evidence="2 3">
    <name type="scientific">Durusdinium trenchii</name>
    <dbReference type="NCBI Taxonomy" id="1381693"/>
    <lineage>
        <taxon>Eukaryota</taxon>
        <taxon>Sar</taxon>
        <taxon>Alveolata</taxon>
        <taxon>Dinophyceae</taxon>
        <taxon>Suessiales</taxon>
        <taxon>Symbiodiniaceae</taxon>
        <taxon>Durusdinium</taxon>
    </lineage>
</organism>
<keyword evidence="3" id="KW-1185">Reference proteome</keyword>
<sequence>MAAPGTPPAPESQEFRDLISSKTKAAVLSRLPNVSRHLVFLACKWIMESFAFGGSDLTPSSLSLVLAKSHGYRRRGGSKDTKKWIKEILRTMHEEPGIRSGTHYVGQLTLTQGGKPSVTANKNLPLTKQGAFVLLQRLMPDRDRVDFSNIMWEAMRYMYEAYSALKAEYEDYKADKDQGMAQQRNAADALLNVASATLNVSKRVANIKIMQKAFKEGRRCMLRGQHPKQAMIKANLARRGQRIPAVHNCFTPLGASADAFRTLAMATVLNHARPAIAELHGPRAKKRKMDETFDTVTNHFLRNKTFELNLGRNGFSQQVAAKLDQVGLTTSRLGQVRGFACPSAAGCRACRRLLGLGSGATVREAFLQAAWQHHPDSHAVKRCGNFAELRRCYELLLHCCGEVQVEVEVSGEKANSWLEVQEERTLPKRAVHRPGRPQVRSVRTVDQVHRRVANVAEGPDALEVQLDLQLDSPLPRFLWAAAAEHGGFGPYSRFKFCGSYRRAQDFNARHPAGSAGVRCPNRGSRQSDGVRGVDR</sequence>
<comment type="caution">
    <text evidence="2">The sequence shown here is derived from an EMBL/GenBank/DDBJ whole genome shotgun (WGS) entry which is preliminary data.</text>
</comment>
<proteinExistence type="predicted"/>
<dbReference type="Proteomes" id="UP001642484">
    <property type="component" value="Unassembled WGS sequence"/>
</dbReference>
<feature type="region of interest" description="Disordered" evidence="1">
    <location>
        <begin position="511"/>
        <end position="535"/>
    </location>
</feature>
<evidence type="ECO:0000256" key="1">
    <source>
        <dbReference type="SAM" id="MobiDB-lite"/>
    </source>
</evidence>
<gene>
    <name evidence="2" type="ORF">CCMP2556_LOCUS15018</name>
</gene>
<dbReference type="EMBL" id="CAXAMN010007780">
    <property type="protein sequence ID" value="CAK9022874.1"/>
    <property type="molecule type" value="Genomic_DNA"/>
</dbReference>
<evidence type="ECO:0000313" key="3">
    <source>
        <dbReference type="Proteomes" id="UP001642484"/>
    </source>
</evidence>
<protein>
    <submittedName>
        <fullName evidence="2">Uncharacterized protein</fullName>
    </submittedName>
</protein>
<name>A0ABP0K7T6_9DINO</name>